<reference evidence="1" key="1">
    <citation type="submission" date="2020-05" db="EMBL/GenBank/DDBJ databases">
        <authorList>
            <person name="Chiriac C."/>
            <person name="Salcher M."/>
            <person name="Ghai R."/>
            <person name="Kavagutti S V."/>
        </authorList>
    </citation>
    <scope>NUCLEOTIDE SEQUENCE</scope>
</reference>
<organism evidence="1">
    <name type="scientific">uncultured Caudovirales phage</name>
    <dbReference type="NCBI Taxonomy" id="2100421"/>
    <lineage>
        <taxon>Viruses</taxon>
        <taxon>Duplodnaviria</taxon>
        <taxon>Heunggongvirae</taxon>
        <taxon>Uroviricota</taxon>
        <taxon>Caudoviricetes</taxon>
        <taxon>Peduoviridae</taxon>
        <taxon>Maltschvirus</taxon>
        <taxon>Maltschvirus maltsch</taxon>
    </lineage>
</organism>
<protein>
    <submittedName>
        <fullName evidence="1">Uncharacterized protein</fullName>
    </submittedName>
</protein>
<gene>
    <name evidence="1" type="ORF">UFOVP1406_21</name>
</gene>
<name>A0A6J5S805_9CAUD</name>
<dbReference type="EMBL" id="LR797354">
    <property type="protein sequence ID" value="CAB4205067.1"/>
    <property type="molecule type" value="Genomic_DNA"/>
</dbReference>
<sequence>MSSTPDDSNGLRLVITGSEGLQQAEERLTETIYGSITPRIHSKLSELPSKGQELIDFSAEIGLPLLPHQAWLAIQAHRIKPDGRWHHPLICAVQARQNGKTTLMMSRIL</sequence>
<evidence type="ECO:0000313" key="1">
    <source>
        <dbReference type="EMBL" id="CAB4205067.1"/>
    </source>
</evidence>
<accession>A0A6J5S805</accession>
<feature type="non-terminal residue" evidence="1">
    <location>
        <position position="109"/>
    </location>
</feature>
<proteinExistence type="predicted"/>